<dbReference type="EMBL" id="CP010519">
    <property type="protein sequence ID" value="AJE86213.1"/>
    <property type="molecule type" value="Genomic_DNA"/>
</dbReference>
<keyword evidence="3" id="KW-1185">Reference proteome</keyword>
<proteinExistence type="predicted"/>
<feature type="compositionally biased region" description="Low complexity" evidence="1">
    <location>
        <begin position="32"/>
        <end position="46"/>
    </location>
</feature>
<dbReference type="AlphaFoldDB" id="A0A0B5ETQ1"/>
<gene>
    <name evidence="2" type="ORF">SLNWT_5837</name>
</gene>
<dbReference type="Proteomes" id="UP000031523">
    <property type="component" value="Chromosome"/>
</dbReference>
<evidence type="ECO:0000256" key="1">
    <source>
        <dbReference type="SAM" id="MobiDB-lite"/>
    </source>
</evidence>
<accession>A0A0B5ETQ1</accession>
<evidence type="ECO:0000313" key="3">
    <source>
        <dbReference type="Proteomes" id="UP000031523"/>
    </source>
</evidence>
<sequence>MGVRGPASSSVRARPGRAHRGVLTRGHPDTFPAARAGSGAPAPENP</sequence>
<feature type="region of interest" description="Disordered" evidence="1">
    <location>
        <begin position="1"/>
        <end position="46"/>
    </location>
</feature>
<protein>
    <submittedName>
        <fullName evidence="2">Uncharacterized protein</fullName>
    </submittedName>
</protein>
<organism evidence="2 3">
    <name type="scientific">Streptomyces albus (strain ATCC 21838 / DSM 41398 / FERM P-419 / JCM 4703 / NBRC 107858)</name>
    <dbReference type="NCBI Taxonomy" id="1081613"/>
    <lineage>
        <taxon>Bacteria</taxon>
        <taxon>Bacillati</taxon>
        <taxon>Actinomycetota</taxon>
        <taxon>Actinomycetes</taxon>
        <taxon>Kitasatosporales</taxon>
        <taxon>Streptomycetaceae</taxon>
        <taxon>Streptomyces</taxon>
    </lineage>
</organism>
<dbReference type="KEGG" id="sals:SLNWT_5837"/>
<reference evidence="2 3" key="1">
    <citation type="submission" date="2015-01" db="EMBL/GenBank/DDBJ databases">
        <title>Enhanced salinomycin production by adjusting the supply of polyketide extender units in Streptomyce albus DSM 41398.</title>
        <authorList>
            <person name="Lu C."/>
        </authorList>
    </citation>
    <scope>NUCLEOTIDE SEQUENCE [LARGE SCALE GENOMIC DNA]</scope>
    <source>
        <strain evidence="3">ATCC 21838 / DSM 41398 / FERM P-419 / JCM 4703 / NBRC 107858</strain>
    </source>
</reference>
<name>A0A0B5ETQ1_STRA4</name>
<evidence type="ECO:0000313" key="2">
    <source>
        <dbReference type="EMBL" id="AJE86213.1"/>
    </source>
</evidence>